<protein>
    <submittedName>
        <fullName evidence="1">Uncharacterized protein</fullName>
    </submittedName>
</protein>
<dbReference type="Proteomes" id="UP000003494">
    <property type="component" value="Unassembled WGS sequence"/>
</dbReference>
<evidence type="ECO:0000313" key="1">
    <source>
        <dbReference type="EMBL" id="EEP27526.1"/>
    </source>
</evidence>
<dbReference type="HOGENOM" id="CLU_2828874_0_0_9"/>
<dbReference type="EMBL" id="ACIP02000007">
    <property type="protein sequence ID" value="EEP27526.1"/>
    <property type="molecule type" value="Genomic_DNA"/>
</dbReference>
<evidence type="ECO:0000313" key="2">
    <source>
        <dbReference type="Proteomes" id="UP000003494"/>
    </source>
</evidence>
<reference evidence="1" key="1">
    <citation type="submission" date="2009-04" db="EMBL/GenBank/DDBJ databases">
        <authorList>
            <person name="Weinstock G."/>
            <person name="Sodergren E."/>
            <person name="Clifton S."/>
            <person name="Fulton L."/>
            <person name="Fulton B."/>
            <person name="Courtney L."/>
            <person name="Fronick C."/>
            <person name="Harrison M."/>
            <person name="Strong C."/>
            <person name="Farmer C."/>
            <person name="Delahaunty K."/>
            <person name="Markovic C."/>
            <person name="Hall O."/>
            <person name="Minx P."/>
            <person name="Tomlinson C."/>
            <person name="Mitreva M."/>
            <person name="Nelson J."/>
            <person name="Hou S."/>
            <person name="Wollam A."/>
            <person name="Pepin K.H."/>
            <person name="Johnson M."/>
            <person name="Bhonagiri V."/>
            <person name="Nash W.E."/>
            <person name="Warren W."/>
            <person name="Chinwalla A."/>
            <person name="Mardis E.R."/>
            <person name="Wilson R.K."/>
        </authorList>
    </citation>
    <scope>NUCLEOTIDE SEQUENCE [LARGE SCALE GENOMIC DNA]</scope>
    <source>
        <strain evidence="1">DSM 14600</strain>
    </source>
</reference>
<dbReference type="AlphaFoldDB" id="C4GDP7"/>
<accession>C4GDP7</accession>
<sequence>MAASGERENQIVAVELIRDDAELVRTGEEAVEVLHGQAQILAEGEVVAVIPLVRGMQNAAANFQPV</sequence>
<name>C4GDP7_9FIRM</name>
<gene>
    <name evidence="1" type="ORF">GCWU000342_02221</name>
</gene>
<proteinExistence type="predicted"/>
<organism evidence="1 2">
    <name type="scientific">Shuttleworthella satelles DSM 14600</name>
    <dbReference type="NCBI Taxonomy" id="626523"/>
    <lineage>
        <taxon>Bacteria</taxon>
        <taxon>Bacillati</taxon>
        <taxon>Bacillota</taxon>
        <taxon>Clostridia</taxon>
        <taxon>Lachnospirales</taxon>
        <taxon>Lachnospiraceae</taxon>
        <taxon>Shuttleworthella</taxon>
    </lineage>
</organism>
<comment type="caution">
    <text evidence="1">The sequence shown here is derived from an EMBL/GenBank/DDBJ whole genome shotgun (WGS) entry which is preliminary data.</text>
</comment>
<keyword evidence="2" id="KW-1185">Reference proteome</keyword>